<evidence type="ECO:0000256" key="1">
    <source>
        <dbReference type="SAM" id="Phobius"/>
    </source>
</evidence>
<evidence type="ECO:0008006" key="4">
    <source>
        <dbReference type="Google" id="ProtNLM"/>
    </source>
</evidence>
<dbReference type="AlphaFoldDB" id="A0A4Q1AMV6"/>
<accession>A0A4Q1AMV6</accession>
<keyword evidence="1" id="KW-0812">Transmembrane</keyword>
<gene>
    <name evidence="2" type="ORF">CRV07_09070</name>
</gene>
<keyword evidence="1" id="KW-0472">Membrane</keyword>
<keyword evidence="1" id="KW-1133">Transmembrane helix</keyword>
<dbReference type="OrthoDB" id="10014039at2"/>
<evidence type="ECO:0000313" key="3">
    <source>
        <dbReference type="Proteomes" id="UP000289758"/>
    </source>
</evidence>
<comment type="caution">
    <text evidence="2">The sequence shown here is derived from an EMBL/GenBank/DDBJ whole genome shotgun (WGS) entry which is preliminary data.</text>
</comment>
<reference evidence="2 3" key="1">
    <citation type="submission" date="2017-10" db="EMBL/GenBank/DDBJ databases">
        <title>Genomics of the genus Arcobacter.</title>
        <authorList>
            <person name="Perez-Cataluna A."/>
            <person name="Figueras M.J."/>
        </authorList>
    </citation>
    <scope>NUCLEOTIDE SEQUENCE [LARGE SCALE GENOMIC DNA]</scope>
    <source>
        <strain evidence="2 3">CECT 8441</strain>
    </source>
</reference>
<dbReference type="Proteomes" id="UP000289758">
    <property type="component" value="Unassembled WGS sequence"/>
</dbReference>
<dbReference type="RefSeq" id="WP_129087389.1">
    <property type="nucleotide sequence ID" value="NZ_CP053836.1"/>
</dbReference>
<proteinExistence type="predicted"/>
<name>A0A4Q1AMV6_9BACT</name>
<feature type="transmembrane region" description="Helical" evidence="1">
    <location>
        <begin position="7"/>
        <end position="26"/>
    </location>
</feature>
<dbReference type="EMBL" id="PDKK01000007">
    <property type="protein sequence ID" value="RXK05156.1"/>
    <property type="molecule type" value="Genomic_DNA"/>
</dbReference>
<organism evidence="2 3">
    <name type="scientific">Halarcobacter ebronensis</name>
    <dbReference type="NCBI Taxonomy" id="1462615"/>
    <lineage>
        <taxon>Bacteria</taxon>
        <taxon>Pseudomonadati</taxon>
        <taxon>Campylobacterota</taxon>
        <taxon>Epsilonproteobacteria</taxon>
        <taxon>Campylobacterales</taxon>
        <taxon>Arcobacteraceae</taxon>
        <taxon>Halarcobacter</taxon>
    </lineage>
</organism>
<keyword evidence="3" id="KW-1185">Reference proteome</keyword>
<protein>
    <recommendedName>
        <fullName evidence="4">DUF945 domain-containing protein</fullName>
    </recommendedName>
</protein>
<evidence type="ECO:0000313" key="2">
    <source>
        <dbReference type="EMBL" id="RXK05156.1"/>
    </source>
</evidence>
<sequence>MKLIIKISIILIVLILGSIIIVPNIYNVKFNDYIEKTQKSFEEKGMELKIKTLNDDYFNIKREYILQIKDSSYLFLKLKGLVEKQEVEKLVNNTELLIEISLPKYPTEKDDAISISFKNLSSYLEQALLKEKIGQDLLSFIKNRDLELVLSVNNFEIKKARLKDIDLRLLNKNISISETIKNFVIYIEDFNKYDINIEKISSSILIDKQSFDLDIDSSNYKLNREKELKVSEELNIKHIRTLFKERNEKVQLKIENLKSNSTIDTKNGFLTPHSNMQIADINMDILNSNIKLKNFNLVGSIEGMKEVAFHELLDSIKTNDEEKIYTSVNKIINDGLIYKLDKLDISNIKLTTINDFFELNKINSKLKVEIKPNIFNLTTENFGELINSISANYFLKLPKNDIMQINNKLKIPAALSQYINFDKDQASIDLKYDSNSLYINDKRIQ</sequence>